<organism evidence="1 2">
    <name type="scientific">Acer saccharum</name>
    <name type="common">Sugar maple</name>
    <dbReference type="NCBI Taxonomy" id="4024"/>
    <lineage>
        <taxon>Eukaryota</taxon>
        <taxon>Viridiplantae</taxon>
        <taxon>Streptophyta</taxon>
        <taxon>Embryophyta</taxon>
        <taxon>Tracheophyta</taxon>
        <taxon>Spermatophyta</taxon>
        <taxon>Magnoliopsida</taxon>
        <taxon>eudicotyledons</taxon>
        <taxon>Gunneridae</taxon>
        <taxon>Pentapetalae</taxon>
        <taxon>rosids</taxon>
        <taxon>malvids</taxon>
        <taxon>Sapindales</taxon>
        <taxon>Sapindaceae</taxon>
        <taxon>Hippocastanoideae</taxon>
        <taxon>Acereae</taxon>
        <taxon>Acer</taxon>
    </lineage>
</organism>
<name>A0AA39TBC7_ACESA</name>
<reference evidence="1" key="2">
    <citation type="submission" date="2023-06" db="EMBL/GenBank/DDBJ databases">
        <authorList>
            <person name="Swenson N.G."/>
            <person name="Wegrzyn J.L."/>
            <person name="Mcevoy S.L."/>
        </authorList>
    </citation>
    <scope>NUCLEOTIDE SEQUENCE</scope>
    <source>
        <strain evidence="1">NS2018</strain>
        <tissue evidence="1">Leaf</tissue>
    </source>
</reference>
<evidence type="ECO:0000313" key="1">
    <source>
        <dbReference type="EMBL" id="KAK0605961.1"/>
    </source>
</evidence>
<reference evidence="1" key="1">
    <citation type="journal article" date="2022" name="Plant J.">
        <title>Strategies of tolerance reflected in two North American maple genomes.</title>
        <authorList>
            <person name="McEvoy S.L."/>
            <person name="Sezen U.U."/>
            <person name="Trouern-Trend A."/>
            <person name="McMahon S.M."/>
            <person name="Schaberg P.G."/>
            <person name="Yang J."/>
            <person name="Wegrzyn J.L."/>
            <person name="Swenson N.G."/>
        </authorList>
    </citation>
    <scope>NUCLEOTIDE SEQUENCE</scope>
    <source>
        <strain evidence="1">NS2018</strain>
    </source>
</reference>
<sequence>MFGPAVPNISKSEFLSLSLSSKSETNFSLSVQPRNQFYLLQHSTNLALSPRNGGRESGSLLRIEKERKEEKKRDCHRCCRRTRRPSRRRRRRPCSSTLSLSVVDAVFSYCPPPLLLPSFVEAAALAHRRRHRLQLPRNTLIAIVIGKNSRDRHVITVEGQVSRGQDKSTYGVGTFTITYSEKRISSPTTNKDDQLEQQIGFGHTRAHSGILTRETIKQSPTLAISSQQVHDKQRCGP</sequence>
<dbReference type="EMBL" id="JAUESC010000002">
    <property type="protein sequence ID" value="KAK0605961.1"/>
    <property type="molecule type" value="Genomic_DNA"/>
</dbReference>
<dbReference type="Proteomes" id="UP001168877">
    <property type="component" value="Unassembled WGS sequence"/>
</dbReference>
<evidence type="ECO:0000313" key="2">
    <source>
        <dbReference type="Proteomes" id="UP001168877"/>
    </source>
</evidence>
<proteinExistence type="predicted"/>
<dbReference type="AlphaFoldDB" id="A0AA39TBC7"/>
<keyword evidence="2" id="KW-1185">Reference proteome</keyword>
<comment type="caution">
    <text evidence="1">The sequence shown here is derived from an EMBL/GenBank/DDBJ whole genome shotgun (WGS) entry which is preliminary data.</text>
</comment>
<protein>
    <submittedName>
        <fullName evidence="1">Uncharacterized protein</fullName>
    </submittedName>
</protein>
<gene>
    <name evidence="1" type="ORF">LWI29_032629</name>
</gene>
<accession>A0AA39TBC7</accession>